<keyword evidence="3" id="KW-1185">Reference proteome</keyword>
<proteinExistence type="predicted"/>
<dbReference type="EC" id="3.1.11.-" evidence="2"/>
<protein>
    <submittedName>
        <fullName evidence="2">Exodeoxyribonuclease X</fullName>
        <ecNumber evidence="2">3.1.11.-</ecNumber>
    </submittedName>
</protein>
<evidence type="ECO:0000259" key="1">
    <source>
        <dbReference type="SMART" id="SM00479"/>
    </source>
</evidence>
<dbReference type="CDD" id="cd06127">
    <property type="entry name" value="DEDDh"/>
    <property type="match status" value="1"/>
</dbReference>
<sequence>MKLRVIDLETTDRVEAKESGERVGVVEYGYTDVTDQLVIGDTHAAFVNPGFPIPPQGRAVHHISDADVATGVNYMQACQALMKGMETGDVFVAHNAPFEQAFFGGGNFPWICTMRCAQHVFPDAPAYGNQFLRYWLGVDEEIAEPHRAMPPHRAGPDTYVTSYILTRLLLERSPQDLIALTKEMPLLKTLTFTKEHKGKLYSDLDEGLLEWILGKDFAPEVHHTCRYWLRIKRQSRNGIF</sequence>
<dbReference type="InterPro" id="IPR013520">
    <property type="entry name" value="Ribonucl_H"/>
</dbReference>
<name>A0ABU0GAI7_9HYPH</name>
<dbReference type="RefSeq" id="WP_307374853.1">
    <property type="nucleotide sequence ID" value="NZ_JAUSUW010000010.1"/>
</dbReference>
<dbReference type="InterPro" id="IPR036397">
    <property type="entry name" value="RNaseH_sf"/>
</dbReference>
<comment type="caution">
    <text evidence="2">The sequence shown here is derived from an EMBL/GenBank/DDBJ whole genome shotgun (WGS) entry which is preliminary data.</text>
</comment>
<dbReference type="SUPFAM" id="SSF53098">
    <property type="entry name" value="Ribonuclease H-like"/>
    <property type="match status" value="1"/>
</dbReference>
<organism evidence="2 3">
    <name type="scientific">Peteryoungia aggregata LMG 23059</name>
    <dbReference type="NCBI Taxonomy" id="1368425"/>
    <lineage>
        <taxon>Bacteria</taxon>
        <taxon>Pseudomonadati</taxon>
        <taxon>Pseudomonadota</taxon>
        <taxon>Alphaproteobacteria</taxon>
        <taxon>Hyphomicrobiales</taxon>
        <taxon>Rhizobiaceae</taxon>
        <taxon>Peteryoungia</taxon>
    </lineage>
</organism>
<dbReference type="InterPro" id="IPR012337">
    <property type="entry name" value="RNaseH-like_sf"/>
</dbReference>
<dbReference type="GO" id="GO:0016787">
    <property type="term" value="F:hydrolase activity"/>
    <property type="evidence" value="ECO:0007669"/>
    <property type="project" value="UniProtKB-KW"/>
</dbReference>
<keyword evidence="2" id="KW-0378">Hydrolase</keyword>
<reference evidence="2 3" key="1">
    <citation type="submission" date="2023-07" db="EMBL/GenBank/DDBJ databases">
        <title>Genomic Encyclopedia of Type Strains, Phase IV (KMG-IV): sequencing the most valuable type-strain genomes for metagenomic binning, comparative biology and taxonomic classification.</title>
        <authorList>
            <person name="Goeker M."/>
        </authorList>
    </citation>
    <scope>NUCLEOTIDE SEQUENCE [LARGE SCALE GENOMIC DNA]</scope>
    <source>
        <strain evidence="2 3">DSM 1111</strain>
    </source>
</reference>
<evidence type="ECO:0000313" key="3">
    <source>
        <dbReference type="Proteomes" id="UP001238496"/>
    </source>
</evidence>
<accession>A0ABU0GAI7</accession>
<evidence type="ECO:0000313" key="2">
    <source>
        <dbReference type="EMBL" id="MDQ0422370.1"/>
    </source>
</evidence>
<dbReference type="EMBL" id="JAUSUW010000010">
    <property type="protein sequence ID" value="MDQ0422370.1"/>
    <property type="molecule type" value="Genomic_DNA"/>
</dbReference>
<dbReference type="SMART" id="SM00479">
    <property type="entry name" value="EXOIII"/>
    <property type="match status" value="1"/>
</dbReference>
<gene>
    <name evidence="2" type="ORF">J2045_003418</name>
</gene>
<dbReference type="Gene3D" id="3.30.420.10">
    <property type="entry name" value="Ribonuclease H-like superfamily/Ribonuclease H"/>
    <property type="match status" value="1"/>
</dbReference>
<feature type="domain" description="Exonuclease" evidence="1">
    <location>
        <begin position="2"/>
        <end position="174"/>
    </location>
</feature>
<dbReference type="Pfam" id="PF00929">
    <property type="entry name" value="RNase_T"/>
    <property type="match status" value="1"/>
</dbReference>
<dbReference type="Proteomes" id="UP001238496">
    <property type="component" value="Unassembled WGS sequence"/>
</dbReference>